<feature type="region of interest" description="Disordered" evidence="1">
    <location>
        <begin position="1"/>
        <end position="29"/>
    </location>
</feature>
<dbReference type="EMBL" id="CP098494">
    <property type="protein sequence ID" value="USA61922.1"/>
    <property type="molecule type" value="Genomic_DNA"/>
</dbReference>
<evidence type="ECO:0000313" key="3">
    <source>
        <dbReference type="Proteomes" id="UP001056619"/>
    </source>
</evidence>
<keyword evidence="3" id="KW-1185">Reference proteome</keyword>
<reference evidence="2 3" key="1">
    <citation type="submission" date="2022-06" db="EMBL/GenBank/DDBJ databases">
        <authorList>
            <person name="Liu G."/>
        </authorList>
    </citation>
    <scope>NUCLEOTIDE SEQUENCE [LARGE SCALE GENOMIC DNA]</scope>
    <source>
        <strain evidence="2 3">E4</strain>
    </source>
</reference>
<evidence type="ECO:0000256" key="1">
    <source>
        <dbReference type="SAM" id="MobiDB-lite"/>
    </source>
</evidence>
<organism evidence="2 3">
    <name type="scientific">Qipengyuania citrea</name>
    <dbReference type="NCBI Taxonomy" id="225971"/>
    <lineage>
        <taxon>Bacteria</taxon>
        <taxon>Pseudomonadati</taxon>
        <taxon>Pseudomonadota</taxon>
        <taxon>Alphaproteobacteria</taxon>
        <taxon>Sphingomonadales</taxon>
        <taxon>Erythrobacteraceae</taxon>
        <taxon>Qipengyuania</taxon>
    </lineage>
</organism>
<gene>
    <name evidence="2" type="ORF">NCF85_02775</name>
</gene>
<dbReference type="Proteomes" id="UP001056619">
    <property type="component" value="Chromosome"/>
</dbReference>
<accession>A0ABY4U890</accession>
<sequence>MAASAGQKGADIGAVDSGEDDQGVADLPFSRGKTFTSLDEYLAHLQEGGAVDLPWWREIQPGVYEYVTNKTGAERKTATREELMERFGFAR</sequence>
<protein>
    <submittedName>
        <fullName evidence="2">Uncharacterized protein</fullName>
    </submittedName>
</protein>
<dbReference type="RefSeq" id="WP_301642448.1">
    <property type="nucleotide sequence ID" value="NZ_CP098494.1"/>
</dbReference>
<name>A0ABY4U890_9SPHN</name>
<evidence type="ECO:0000313" key="2">
    <source>
        <dbReference type="EMBL" id="USA61922.1"/>
    </source>
</evidence>
<proteinExistence type="predicted"/>